<evidence type="ECO:0000256" key="3">
    <source>
        <dbReference type="ARBA" id="ARBA00022643"/>
    </source>
</evidence>
<dbReference type="CDD" id="cd06185">
    <property type="entry name" value="PDR_like"/>
    <property type="match status" value="1"/>
</dbReference>
<proteinExistence type="predicted"/>
<dbReference type="GO" id="GO:0051537">
    <property type="term" value="F:2 iron, 2 sulfur cluster binding"/>
    <property type="evidence" value="ECO:0007669"/>
    <property type="project" value="UniProtKB-KW"/>
</dbReference>
<feature type="domain" description="2Fe-2S ferredoxin-type" evidence="9">
    <location>
        <begin position="233"/>
        <end position="320"/>
    </location>
</feature>
<evidence type="ECO:0000259" key="9">
    <source>
        <dbReference type="PROSITE" id="PS51085"/>
    </source>
</evidence>
<evidence type="ECO:0000256" key="6">
    <source>
        <dbReference type="ARBA" id="ARBA00023002"/>
    </source>
</evidence>
<evidence type="ECO:0000313" key="11">
    <source>
        <dbReference type="EMBL" id="SEO47293.1"/>
    </source>
</evidence>
<dbReference type="PANTHER" id="PTHR47354:SF1">
    <property type="entry name" value="CARNITINE MONOOXYGENASE REDUCTASE SUBUNIT"/>
    <property type="match status" value="1"/>
</dbReference>
<keyword evidence="5" id="KW-0479">Metal-binding</keyword>
<dbReference type="Gene3D" id="3.40.50.80">
    <property type="entry name" value="Nucleotide-binding domain of ferredoxin-NADP reductase (FNR) module"/>
    <property type="match status" value="1"/>
</dbReference>
<dbReference type="InterPro" id="IPR054582">
    <property type="entry name" value="DmmA-like_N"/>
</dbReference>
<dbReference type="PROSITE" id="PS00197">
    <property type="entry name" value="2FE2S_FER_1"/>
    <property type="match status" value="1"/>
</dbReference>
<dbReference type="PROSITE" id="PS51384">
    <property type="entry name" value="FAD_FR"/>
    <property type="match status" value="1"/>
</dbReference>
<evidence type="ECO:0000256" key="5">
    <source>
        <dbReference type="ARBA" id="ARBA00022723"/>
    </source>
</evidence>
<accession>A0A1H8Q0I3</accession>
<dbReference type="PRINTS" id="PR00409">
    <property type="entry name" value="PHDIOXRDTASE"/>
</dbReference>
<evidence type="ECO:0000259" key="10">
    <source>
        <dbReference type="PROSITE" id="PS51384"/>
    </source>
</evidence>
<feature type="domain" description="FAD-binding FR-type" evidence="10">
    <location>
        <begin position="6"/>
        <end position="111"/>
    </location>
</feature>
<protein>
    <submittedName>
        <fullName evidence="11">Ferredoxin-NADP reductase</fullName>
    </submittedName>
</protein>
<dbReference type="AlphaFoldDB" id="A0A1H8Q0I3"/>
<dbReference type="InterPro" id="IPR039261">
    <property type="entry name" value="FNR_nucleotide-bd"/>
</dbReference>
<keyword evidence="8" id="KW-0411">Iron-sulfur</keyword>
<dbReference type="SUPFAM" id="SSF63380">
    <property type="entry name" value="Riboflavin synthase domain-like"/>
    <property type="match status" value="1"/>
</dbReference>
<dbReference type="EMBL" id="FOEG01000001">
    <property type="protein sequence ID" value="SEO47293.1"/>
    <property type="molecule type" value="Genomic_DNA"/>
</dbReference>
<reference evidence="11 12" key="1">
    <citation type="submission" date="2016-10" db="EMBL/GenBank/DDBJ databases">
        <authorList>
            <person name="de Groot N.N."/>
        </authorList>
    </citation>
    <scope>NUCLEOTIDE SEQUENCE [LARGE SCALE GENOMIC DNA]</scope>
    <source>
        <strain evidence="11 12">CGMCC 1.6291</strain>
    </source>
</reference>
<evidence type="ECO:0000256" key="2">
    <source>
        <dbReference type="ARBA" id="ARBA00022630"/>
    </source>
</evidence>
<sequence length="320" mass="34536">MITSQQSSIPVRVAAIDEPSPGVRTFRLEHRDGHALPAFSGGSHVVVSMRGAARTFRNPYSLMGPTDDTSHYAIAVRRDDTGRGGSVFLHESVREGDELEITAPVNLFRLNAMARHHVLIAGGIGVTPMLAHSDEARRQGLSYEVHYQVRGVDTAPFVDRIRREEGGRARLYDSGAGEYIDPVEVFRRQPLGTHVYVCGPAGLIQAVYDAAARLGWPSGTIHSEAFTAPPPGKAFTLVLAQSNMEVDVPADMSPLEALEAAGLEPPCSCRGGACGVCETAVIEGDIEHNDHFLSDEVKVGNARMMICVSRGRSDRVVLDL</sequence>
<evidence type="ECO:0000256" key="4">
    <source>
        <dbReference type="ARBA" id="ARBA00022714"/>
    </source>
</evidence>
<keyword evidence="2" id="KW-0285">Flavoprotein</keyword>
<evidence type="ECO:0000256" key="7">
    <source>
        <dbReference type="ARBA" id="ARBA00023004"/>
    </source>
</evidence>
<dbReference type="Gene3D" id="3.10.20.30">
    <property type="match status" value="1"/>
</dbReference>
<dbReference type="Pfam" id="PF22290">
    <property type="entry name" value="DmmA-like_N"/>
    <property type="match status" value="1"/>
</dbReference>
<dbReference type="SUPFAM" id="SSF54292">
    <property type="entry name" value="2Fe-2S ferredoxin-like"/>
    <property type="match status" value="1"/>
</dbReference>
<keyword evidence="4" id="KW-0001">2Fe-2S</keyword>
<dbReference type="GO" id="GO:0016491">
    <property type="term" value="F:oxidoreductase activity"/>
    <property type="evidence" value="ECO:0007669"/>
    <property type="project" value="UniProtKB-KW"/>
</dbReference>
<dbReference type="InterPro" id="IPR017927">
    <property type="entry name" value="FAD-bd_FR_type"/>
</dbReference>
<keyword evidence="3" id="KW-0288">FMN</keyword>
<dbReference type="PROSITE" id="PS51085">
    <property type="entry name" value="2FE2S_FER_2"/>
    <property type="match status" value="1"/>
</dbReference>
<keyword evidence="6" id="KW-0560">Oxidoreductase</keyword>
<dbReference type="Pfam" id="PF00111">
    <property type="entry name" value="Fer2"/>
    <property type="match status" value="1"/>
</dbReference>
<evidence type="ECO:0000313" key="12">
    <source>
        <dbReference type="Proteomes" id="UP000199657"/>
    </source>
</evidence>
<keyword evidence="7" id="KW-0408">Iron</keyword>
<dbReference type="STRING" id="406100.SAMN04488052_101252"/>
<gene>
    <name evidence="11" type="ORF">SAMN04488052_101252</name>
</gene>
<dbReference type="SUPFAM" id="SSF52343">
    <property type="entry name" value="Ferredoxin reductase-like, C-terminal NADP-linked domain"/>
    <property type="match status" value="1"/>
</dbReference>
<dbReference type="GO" id="GO:0046872">
    <property type="term" value="F:metal ion binding"/>
    <property type="evidence" value="ECO:0007669"/>
    <property type="project" value="UniProtKB-KW"/>
</dbReference>
<dbReference type="InterPro" id="IPR006058">
    <property type="entry name" value="2Fe2S_fd_BS"/>
</dbReference>
<dbReference type="InterPro" id="IPR012675">
    <property type="entry name" value="Beta-grasp_dom_sf"/>
</dbReference>
<evidence type="ECO:0000256" key="8">
    <source>
        <dbReference type="ARBA" id="ARBA00023014"/>
    </source>
</evidence>
<dbReference type="RefSeq" id="WP_091639230.1">
    <property type="nucleotide sequence ID" value="NZ_FOEG01000001.1"/>
</dbReference>
<comment type="cofactor">
    <cofactor evidence="1">
        <name>FMN</name>
        <dbReference type="ChEBI" id="CHEBI:58210"/>
    </cofactor>
</comment>
<name>A0A1H8Q0I3_9GAMM</name>
<keyword evidence="12" id="KW-1185">Reference proteome</keyword>
<dbReference type="CDD" id="cd00207">
    <property type="entry name" value="fer2"/>
    <property type="match status" value="1"/>
</dbReference>
<dbReference type="InterPro" id="IPR050415">
    <property type="entry name" value="MRET"/>
</dbReference>
<evidence type="ECO:0000256" key="1">
    <source>
        <dbReference type="ARBA" id="ARBA00001917"/>
    </source>
</evidence>
<dbReference type="InterPro" id="IPR017938">
    <property type="entry name" value="Riboflavin_synthase-like_b-brl"/>
</dbReference>
<dbReference type="InterPro" id="IPR036010">
    <property type="entry name" value="2Fe-2S_ferredoxin-like_sf"/>
</dbReference>
<organism evidence="11 12">
    <name type="scientific">Aquisalimonas asiatica</name>
    <dbReference type="NCBI Taxonomy" id="406100"/>
    <lineage>
        <taxon>Bacteria</taxon>
        <taxon>Pseudomonadati</taxon>
        <taxon>Pseudomonadota</taxon>
        <taxon>Gammaproteobacteria</taxon>
        <taxon>Chromatiales</taxon>
        <taxon>Ectothiorhodospiraceae</taxon>
        <taxon>Aquisalimonas</taxon>
    </lineage>
</organism>
<dbReference type="InterPro" id="IPR001041">
    <property type="entry name" value="2Fe-2S_ferredoxin-type"/>
</dbReference>
<dbReference type="OrthoDB" id="9796486at2"/>
<dbReference type="Gene3D" id="2.40.30.10">
    <property type="entry name" value="Translation factors"/>
    <property type="match status" value="1"/>
</dbReference>
<dbReference type="PANTHER" id="PTHR47354">
    <property type="entry name" value="NADH OXIDOREDUCTASE HCR"/>
    <property type="match status" value="1"/>
</dbReference>
<dbReference type="Proteomes" id="UP000199657">
    <property type="component" value="Unassembled WGS sequence"/>
</dbReference>